<evidence type="ECO:0000256" key="5">
    <source>
        <dbReference type="ARBA" id="ARBA00022679"/>
    </source>
</evidence>
<sequence length="389" mass="44859">MKFFKINPNTDFNLLCSFINPHKMGQKIMSEKTQIHFILIKDIATPAANILKQDALRVGAELITHKEVITAKITYSNALLMATKEQIQKLINKEKLQDFGLKNLARFLENDFSKPKQAELMAVINVNEDSFNADSRVSYKDFEERLNEILALNPEYIDIGAVSSRPKSVYCGKEEEFRYCGKEEEFRRLKNVLDLIYDKNYYEKAIFSLDSFDEYCLEYALNKGFKFINDISSLRNLNLAKLASKYNAKYCLMHMQNDPLTMQDDPRYDDLLDEMSSFFKEKLEILDTLGVKESILDVGIGFGKSAEHNMILIKHLEHFLQFKKPLLIGASRKSVINAYYESEVKDRLAGTLYLHLKAFENGASIIRVHDLYEHKQLFAMANAMQSIGV</sequence>
<dbReference type="RefSeq" id="WP_002777574.1">
    <property type="nucleotide sequence ID" value="NZ_AP028350.1"/>
</dbReference>
<dbReference type="GO" id="GO:0046656">
    <property type="term" value="P:folic acid biosynthetic process"/>
    <property type="evidence" value="ECO:0007669"/>
    <property type="project" value="UniProtKB-KW"/>
</dbReference>
<dbReference type="GeneID" id="66543759"/>
<dbReference type="InterPro" id="IPR000489">
    <property type="entry name" value="Pterin-binding_dom"/>
</dbReference>
<dbReference type="EC" id="2.5.1.15" evidence="4"/>
<dbReference type="EMBL" id="AACSIE010000009">
    <property type="protein sequence ID" value="EAL9205097.1"/>
    <property type="molecule type" value="Genomic_DNA"/>
</dbReference>
<dbReference type="InterPro" id="IPR006390">
    <property type="entry name" value="DHP_synth_dom"/>
</dbReference>
<evidence type="ECO:0000256" key="6">
    <source>
        <dbReference type="ARBA" id="ARBA00022723"/>
    </source>
</evidence>
<keyword evidence="7" id="KW-0460">Magnesium</keyword>
<dbReference type="NCBIfam" id="TIGR01496">
    <property type="entry name" value="DHPS"/>
    <property type="match status" value="1"/>
</dbReference>
<keyword evidence="5 10" id="KW-0808">Transferase</keyword>
<dbReference type="PROSITE" id="PS50972">
    <property type="entry name" value="PTERIN_BINDING"/>
    <property type="match status" value="1"/>
</dbReference>
<accession>A0A3Z9Y4Z8</accession>
<dbReference type="GO" id="GO:0046654">
    <property type="term" value="P:tetrahydrofolate biosynthetic process"/>
    <property type="evidence" value="ECO:0007669"/>
    <property type="project" value="TreeGrafter"/>
</dbReference>
<dbReference type="GO" id="GO:0004156">
    <property type="term" value="F:dihydropteroate synthase activity"/>
    <property type="evidence" value="ECO:0007669"/>
    <property type="project" value="UniProtKB-EC"/>
</dbReference>
<dbReference type="SUPFAM" id="SSF51717">
    <property type="entry name" value="Dihydropteroate synthetase-like"/>
    <property type="match status" value="1"/>
</dbReference>
<dbReference type="GO" id="GO:0005829">
    <property type="term" value="C:cytosol"/>
    <property type="evidence" value="ECO:0007669"/>
    <property type="project" value="TreeGrafter"/>
</dbReference>
<name>A0A3Z9Y4Z8_CAMCO</name>
<evidence type="ECO:0000256" key="4">
    <source>
        <dbReference type="ARBA" id="ARBA00012458"/>
    </source>
</evidence>
<protein>
    <recommendedName>
        <fullName evidence="4">dihydropteroate synthase</fullName>
        <ecNumber evidence="4">2.5.1.15</ecNumber>
    </recommendedName>
</protein>
<evidence type="ECO:0000256" key="2">
    <source>
        <dbReference type="ARBA" id="ARBA00001946"/>
    </source>
</evidence>
<dbReference type="Pfam" id="PF00809">
    <property type="entry name" value="Pterin_bind"/>
    <property type="match status" value="1"/>
</dbReference>
<organism evidence="10 11">
    <name type="scientific">Campylobacter coli</name>
    <dbReference type="NCBI Taxonomy" id="195"/>
    <lineage>
        <taxon>Bacteria</taxon>
        <taxon>Pseudomonadati</taxon>
        <taxon>Campylobacterota</taxon>
        <taxon>Epsilonproteobacteria</taxon>
        <taxon>Campylobacterales</taxon>
        <taxon>Campylobacteraceae</taxon>
        <taxon>Campylobacter</taxon>
    </lineage>
</organism>
<dbReference type="AlphaFoldDB" id="A0A3Z9Y4Z8"/>
<evidence type="ECO:0000256" key="1">
    <source>
        <dbReference type="ARBA" id="ARBA00000012"/>
    </source>
</evidence>
<evidence type="ECO:0000256" key="3">
    <source>
        <dbReference type="ARBA" id="ARBA00004763"/>
    </source>
</evidence>
<comment type="cofactor">
    <cofactor evidence="2">
        <name>Mg(2+)</name>
        <dbReference type="ChEBI" id="CHEBI:18420"/>
    </cofactor>
</comment>
<comment type="pathway">
    <text evidence="3">Cofactor biosynthesis; tetrahydrofolate biosynthesis; 7,8-dihydrofolate from 2-amino-4-hydroxy-6-hydroxymethyl-7,8-dihydropteridine diphosphate and 4-aminobenzoate: step 1/2.</text>
</comment>
<feature type="domain" description="Pterin-binding" evidence="9">
    <location>
        <begin position="118"/>
        <end position="379"/>
    </location>
</feature>
<comment type="catalytic activity">
    <reaction evidence="1">
        <text>(7,8-dihydropterin-6-yl)methyl diphosphate + 4-aminobenzoate = 7,8-dihydropteroate + diphosphate</text>
        <dbReference type="Rhea" id="RHEA:19949"/>
        <dbReference type="ChEBI" id="CHEBI:17836"/>
        <dbReference type="ChEBI" id="CHEBI:17839"/>
        <dbReference type="ChEBI" id="CHEBI:33019"/>
        <dbReference type="ChEBI" id="CHEBI:72950"/>
        <dbReference type="EC" id="2.5.1.15"/>
    </reaction>
</comment>
<dbReference type="PIRSF" id="PIRSF000501">
    <property type="entry name" value="DHPS_Campy_prd"/>
    <property type="match status" value="1"/>
</dbReference>
<dbReference type="PANTHER" id="PTHR20941:SF1">
    <property type="entry name" value="FOLIC ACID SYNTHESIS PROTEIN FOL1"/>
    <property type="match status" value="1"/>
</dbReference>
<dbReference type="GO" id="GO:0046872">
    <property type="term" value="F:metal ion binding"/>
    <property type="evidence" value="ECO:0007669"/>
    <property type="project" value="UniProtKB-KW"/>
</dbReference>
<evidence type="ECO:0000259" key="9">
    <source>
        <dbReference type="PROSITE" id="PS50972"/>
    </source>
</evidence>
<dbReference type="InterPro" id="IPR045031">
    <property type="entry name" value="DHP_synth-like"/>
</dbReference>
<dbReference type="CDD" id="cd00739">
    <property type="entry name" value="DHPS"/>
    <property type="match status" value="1"/>
</dbReference>
<evidence type="ECO:0000313" key="11">
    <source>
        <dbReference type="Proteomes" id="UP000411403"/>
    </source>
</evidence>
<dbReference type="Gene3D" id="3.20.20.20">
    <property type="entry name" value="Dihydropteroate synthase-like"/>
    <property type="match status" value="1"/>
</dbReference>
<gene>
    <name evidence="10" type="primary">folP</name>
    <name evidence="10" type="ORF">DYU70_08055</name>
</gene>
<dbReference type="Proteomes" id="UP000411403">
    <property type="component" value="Unassembled WGS sequence"/>
</dbReference>
<proteinExistence type="predicted"/>
<dbReference type="InterPro" id="IPR016227">
    <property type="entry name" value="Dihydropteroate_synthase_prd"/>
</dbReference>
<comment type="caution">
    <text evidence="10">The sequence shown here is derived from an EMBL/GenBank/DDBJ whole genome shotgun (WGS) entry which is preliminary data.</text>
</comment>
<dbReference type="InterPro" id="IPR011005">
    <property type="entry name" value="Dihydropteroate_synth-like_sf"/>
</dbReference>
<keyword evidence="8" id="KW-0289">Folate biosynthesis</keyword>
<evidence type="ECO:0000313" key="10">
    <source>
        <dbReference type="EMBL" id="EAL9205097.1"/>
    </source>
</evidence>
<evidence type="ECO:0000256" key="8">
    <source>
        <dbReference type="ARBA" id="ARBA00022909"/>
    </source>
</evidence>
<evidence type="ECO:0000256" key="7">
    <source>
        <dbReference type="ARBA" id="ARBA00022842"/>
    </source>
</evidence>
<reference evidence="10 11" key="1">
    <citation type="submission" date="2018-08" db="EMBL/GenBank/DDBJ databases">
        <authorList>
            <consortium name="NARMS: The National Antimicrobial Resistance Monitoring System"/>
        </authorList>
    </citation>
    <scope>NUCLEOTIDE SEQUENCE [LARGE SCALE GENOMIC DNA]</scope>
    <source>
        <strain evidence="10 11">CVM N17C171</strain>
    </source>
</reference>
<dbReference type="PANTHER" id="PTHR20941">
    <property type="entry name" value="FOLATE SYNTHESIS PROTEINS"/>
    <property type="match status" value="1"/>
</dbReference>
<keyword evidence="6" id="KW-0479">Metal-binding</keyword>